<dbReference type="GO" id="GO:0003677">
    <property type="term" value="F:DNA binding"/>
    <property type="evidence" value="ECO:0007669"/>
    <property type="project" value="UniProtKB-KW"/>
</dbReference>
<comment type="caution">
    <text evidence="4">The sequence shown here is derived from an EMBL/GenBank/DDBJ whole genome shotgun (WGS) entry which is preliminary data.</text>
</comment>
<evidence type="ECO:0000313" key="4">
    <source>
        <dbReference type="EMBL" id="MBB3116959.1"/>
    </source>
</evidence>
<dbReference type="SUPFAM" id="SSF47413">
    <property type="entry name" value="lambda repressor-like DNA-binding domains"/>
    <property type="match status" value="2"/>
</dbReference>
<dbReference type="Proteomes" id="UP000612712">
    <property type="component" value="Unassembled WGS sequence"/>
</dbReference>
<dbReference type="Gene3D" id="1.10.260.40">
    <property type="entry name" value="lambda repressor-like DNA-binding domains"/>
    <property type="match status" value="2"/>
</dbReference>
<feature type="domain" description="HTH cro/C1-type" evidence="2">
    <location>
        <begin position="14"/>
        <end position="68"/>
    </location>
</feature>
<dbReference type="GO" id="GO:0003700">
    <property type="term" value="F:DNA-binding transcription factor activity"/>
    <property type="evidence" value="ECO:0007669"/>
    <property type="project" value="TreeGrafter"/>
</dbReference>
<evidence type="ECO:0000259" key="2">
    <source>
        <dbReference type="PROSITE" id="PS50943"/>
    </source>
</evidence>
<dbReference type="InterPro" id="IPR050807">
    <property type="entry name" value="TransReg_Diox_bact_type"/>
</dbReference>
<dbReference type="RefSeq" id="WP_157998220.1">
    <property type="nucleotide sequence ID" value="NZ_AENJ01000503.1"/>
</dbReference>
<evidence type="ECO:0000256" key="1">
    <source>
        <dbReference type="ARBA" id="ARBA00023125"/>
    </source>
</evidence>
<proteinExistence type="predicted"/>
<gene>
    <name evidence="3" type="ORF">FHU32_002202</name>
    <name evidence="4" type="ORF">FHU32_002213</name>
</gene>
<dbReference type="InterPro" id="IPR010982">
    <property type="entry name" value="Lambda_DNA-bd_dom_sf"/>
</dbReference>
<dbReference type="PROSITE" id="PS50943">
    <property type="entry name" value="HTH_CROC1"/>
    <property type="match status" value="2"/>
</dbReference>
<dbReference type="PANTHER" id="PTHR46797">
    <property type="entry name" value="HTH-TYPE TRANSCRIPTIONAL REGULATOR"/>
    <property type="match status" value="1"/>
</dbReference>
<dbReference type="EMBL" id="JACHWT010000013">
    <property type="protein sequence ID" value="MBB3116948.1"/>
    <property type="molecule type" value="Genomic_DNA"/>
</dbReference>
<dbReference type="CDD" id="cd00093">
    <property type="entry name" value="HTH_XRE"/>
    <property type="match status" value="2"/>
</dbReference>
<sequence length="150" mass="16398">MSRTTIENFNPRRFRELRIAAGLSRPQLARAAKIGVSTISAWERGTRTPTLETLGDCMRIIDSPLSEVIPPSVNPTLKSLRIARGLSRPQTADWMGLSLPGYSAIERGDTPISSAHSERLASLYGLPVAIIDQAAHNSRNTEKLSPFTDS</sequence>
<dbReference type="GO" id="GO:0005829">
    <property type="term" value="C:cytosol"/>
    <property type="evidence" value="ECO:0007669"/>
    <property type="project" value="TreeGrafter"/>
</dbReference>
<dbReference type="Pfam" id="PF01381">
    <property type="entry name" value="HTH_3"/>
    <property type="match status" value="1"/>
</dbReference>
<dbReference type="AlphaFoldDB" id="A0A8H9Y8U6"/>
<dbReference type="SMART" id="SM00530">
    <property type="entry name" value="HTH_XRE"/>
    <property type="match status" value="2"/>
</dbReference>
<reference evidence="4" key="1">
    <citation type="submission" date="2020-08" db="EMBL/GenBank/DDBJ databases">
        <title>Sequencing the genomes of 1000 actinobacteria strains.</title>
        <authorList>
            <person name="Klenk H.-P."/>
        </authorList>
    </citation>
    <scope>NUCLEOTIDE SEQUENCE</scope>
    <source>
        <strain evidence="4">DSM 20582</strain>
    </source>
</reference>
<protein>
    <submittedName>
        <fullName evidence="4">Transcriptional regulator with XRE-family HTH domain</fullName>
    </submittedName>
</protein>
<dbReference type="EMBL" id="JACHWT010000014">
    <property type="protein sequence ID" value="MBB3116959.1"/>
    <property type="molecule type" value="Genomic_DNA"/>
</dbReference>
<dbReference type="InterPro" id="IPR001387">
    <property type="entry name" value="Cro/C1-type_HTH"/>
</dbReference>
<dbReference type="PANTHER" id="PTHR46797:SF1">
    <property type="entry name" value="METHYLPHOSPHONATE SYNTHASE"/>
    <property type="match status" value="1"/>
</dbReference>
<accession>A0A8H9Y8U6</accession>
<keyword evidence="1" id="KW-0238">DNA-binding</keyword>
<organism evidence="4 5">
    <name type="scientific">Corynebacterium bovis DSM 20582 = CIP 54.80</name>
    <dbReference type="NCBI Taxonomy" id="927655"/>
    <lineage>
        <taxon>Bacteria</taxon>
        <taxon>Bacillati</taxon>
        <taxon>Actinomycetota</taxon>
        <taxon>Actinomycetes</taxon>
        <taxon>Mycobacteriales</taxon>
        <taxon>Corynebacteriaceae</taxon>
        <taxon>Corynebacterium</taxon>
    </lineage>
</organism>
<feature type="domain" description="HTH cro/C1-type" evidence="2">
    <location>
        <begin position="77"/>
        <end position="131"/>
    </location>
</feature>
<evidence type="ECO:0000313" key="3">
    <source>
        <dbReference type="EMBL" id="MBB3116948.1"/>
    </source>
</evidence>
<dbReference type="Pfam" id="PF13560">
    <property type="entry name" value="HTH_31"/>
    <property type="match status" value="1"/>
</dbReference>
<name>A0A8H9Y8U6_9CORY</name>
<evidence type="ECO:0000313" key="5">
    <source>
        <dbReference type="Proteomes" id="UP000612712"/>
    </source>
</evidence>